<comment type="subcellular location">
    <subcellularLocation>
        <location evidence="4 17">Cytoplasm</location>
    </subcellularLocation>
</comment>
<dbReference type="PIRSF" id="PIRSF000732">
    <property type="entry name" value="PTS_enzyme_I"/>
    <property type="match status" value="1"/>
</dbReference>
<dbReference type="InterPro" id="IPR040442">
    <property type="entry name" value="Pyrv_kinase-like_dom_sf"/>
</dbReference>
<evidence type="ECO:0000256" key="6">
    <source>
        <dbReference type="ARBA" id="ARBA00012232"/>
    </source>
</evidence>
<evidence type="ECO:0000259" key="23">
    <source>
        <dbReference type="Pfam" id="PF05524"/>
    </source>
</evidence>
<accession>A0A1H6HCT2</accession>
<evidence type="ECO:0000256" key="10">
    <source>
        <dbReference type="ARBA" id="ARBA00022597"/>
    </source>
</evidence>
<name>A0A1H6HCT2_MAGFU</name>
<evidence type="ECO:0000256" key="19">
    <source>
        <dbReference type="PIRSR" id="PIRSR000732-2"/>
    </source>
</evidence>
<evidence type="ECO:0000256" key="14">
    <source>
        <dbReference type="ARBA" id="ARBA00022777"/>
    </source>
</evidence>
<feature type="binding site" evidence="19">
    <location>
        <position position="479"/>
    </location>
    <ligand>
        <name>phosphoenolpyruvate</name>
        <dbReference type="ChEBI" id="CHEBI:58702"/>
    </ligand>
</feature>
<keyword evidence="12 17" id="KW-0598">Phosphotransferase system</keyword>
<feature type="binding site" evidence="19">
    <location>
        <position position="345"/>
    </location>
    <ligand>
        <name>phosphoenolpyruvate</name>
        <dbReference type="ChEBI" id="CHEBI:58702"/>
    </ligand>
</feature>
<dbReference type="Gene3D" id="3.50.30.10">
    <property type="entry name" value="Phosphohistidine domain"/>
    <property type="match status" value="1"/>
</dbReference>
<dbReference type="PANTHER" id="PTHR46244">
    <property type="entry name" value="PHOSPHOENOLPYRUVATE-PROTEIN PHOSPHOTRANSFERASE"/>
    <property type="match status" value="1"/>
</dbReference>
<keyword evidence="14 17" id="KW-0418">Kinase</keyword>
<feature type="binding site" evidence="19">
    <location>
        <begin position="468"/>
        <end position="469"/>
    </location>
    <ligand>
        <name>phosphoenolpyruvate</name>
        <dbReference type="ChEBI" id="CHEBI:58702"/>
    </ligand>
</feature>
<evidence type="ECO:0000259" key="21">
    <source>
        <dbReference type="Pfam" id="PF00391"/>
    </source>
</evidence>
<dbReference type="InterPro" id="IPR036618">
    <property type="entry name" value="PtsI_HPr-bd_sf"/>
</dbReference>
<dbReference type="Pfam" id="PF05524">
    <property type="entry name" value="PEP-utilisers_N"/>
    <property type="match status" value="1"/>
</dbReference>
<comment type="catalytic activity">
    <reaction evidence="1 17">
        <text>L-histidyl-[protein] + phosphoenolpyruvate = N(pros)-phospho-L-histidyl-[protein] + pyruvate</text>
        <dbReference type="Rhea" id="RHEA:23880"/>
        <dbReference type="Rhea" id="RHEA-COMP:9745"/>
        <dbReference type="Rhea" id="RHEA-COMP:9746"/>
        <dbReference type="ChEBI" id="CHEBI:15361"/>
        <dbReference type="ChEBI" id="CHEBI:29979"/>
        <dbReference type="ChEBI" id="CHEBI:58702"/>
        <dbReference type="ChEBI" id="CHEBI:64837"/>
        <dbReference type="EC" id="2.7.3.9"/>
    </reaction>
</comment>
<dbReference type="PANTHER" id="PTHR46244:SF3">
    <property type="entry name" value="PHOSPHOENOLPYRUVATE-PROTEIN PHOSPHOTRANSFERASE"/>
    <property type="match status" value="1"/>
</dbReference>
<dbReference type="PRINTS" id="PR01736">
    <property type="entry name" value="PHPHTRNFRASE"/>
</dbReference>
<feature type="domain" description="Phosphotransferase system enzyme I N-terminal" evidence="23">
    <location>
        <begin position="13"/>
        <end position="139"/>
    </location>
</feature>
<feature type="domain" description="PEP-utilising enzyme mobile" evidence="21">
    <location>
        <begin position="166"/>
        <end position="238"/>
    </location>
</feature>
<dbReference type="Gene3D" id="3.20.20.60">
    <property type="entry name" value="Phosphoenolpyruvate-binding domains"/>
    <property type="match status" value="1"/>
</dbReference>
<feature type="domain" description="PEP-utilising enzyme C-terminal" evidence="22">
    <location>
        <begin position="265"/>
        <end position="555"/>
    </location>
</feature>
<evidence type="ECO:0000256" key="20">
    <source>
        <dbReference type="PIRSR" id="PIRSR000732-3"/>
    </source>
</evidence>
<feature type="active site" description="Tele-phosphohistidine intermediate" evidence="18">
    <location>
        <position position="202"/>
    </location>
</feature>
<reference evidence="25" key="1">
    <citation type="submission" date="2016-10" db="EMBL/GenBank/DDBJ databases">
        <authorList>
            <person name="Varghese N."/>
            <person name="Submissions S."/>
        </authorList>
    </citation>
    <scope>NUCLEOTIDE SEQUENCE [LARGE SCALE GENOMIC DNA]</scope>
    <source>
        <strain evidence="25">DSM 13234</strain>
    </source>
</reference>
<dbReference type="InterPro" id="IPR036637">
    <property type="entry name" value="Phosphohistidine_dom_sf"/>
</dbReference>
<dbReference type="GO" id="GO:0005737">
    <property type="term" value="C:cytoplasm"/>
    <property type="evidence" value="ECO:0007669"/>
    <property type="project" value="UniProtKB-SubCell"/>
</dbReference>
<evidence type="ECO:0000256" key="4">
    <source>
        <dbReference type="ARBA" id="ARBA00004496"/>
    </source>
</evidence>
<evidence type="ECO:0000313" key="25">
    <source>
        <dbReference type="Proteomes" id="UP000182983"/>
    </source>
</evidence>
<evidence type="ECO:0000256" key="9">
    <source>
        <dbReference type="ARBA" id="ARBA00022490"/>
    </source>
</evidence>
<evidence type="ECO:0000256" key="3">
    <source>
        <dbReference type="ARBA" id="ARBA00002728"/>
    </source>
</evidence>
<dbReference type="Proteomes" id="UP000182983">
    <property type="component" value="Unassembled WGS sequence"/>
</dbReference>
<dbReference type="Gene3D" id="1.10.274.10">
    <property type="entry name" value="PtsI, HPr-binding domain"/>
    <property type="match status" value="1"/>
</dbReference>
<keyword evidence="9 17" id="KW-0963">Cytoplasm</keyword>
<comment type="function">
    <text evidence="3 17">General (non sugar-specific) component of the phosphoenolpyruvate-dependent sugar phosphotransferase system (sugar PTS). This major carbohydrate active-transport system catalyzes the phosphorylation of incoming sugar substrates concomitantly with their translocation across the cell membrane. Enzyme I transfers the phosphoryl group from phosphoenolpyruvate (PEP) to the phosphoryl carrier protein (HPr).</text>
</comment>
<keyword evidence="8 17" id="KW-0813">Transport</keyword>
<dbReference type="InterPro" id="IPR008731">
    <property type="entry name" value="PTS_EIN"/>
</dbReference>
<feature type="binding site" evidence="19">
    <location>
        <position position="309"/>
    </location>
    <ligand>
        <name>phosphoenolpyruvate</name>
        <dbReference type="ChEBI" id="CHEBI:58702"/>
    </ligand>
</feature>
<feature type="active site" description="Proton donor" evidence="18">
    <location>
        <position position="516"/>
    </location>
</feature>
<feature type="binding site" evidence="20">
    <location>
        <position position="469"/>
    </location>
    <ligand>
        <name>Mg(2+)</name>
        <dbReference type="ChEBI" id="CHEBI:18420"/>
    </ligand>
</feature>
<dbReference type="Pfam" id="PF02896">
    <property type="entry name" value="PEP-utilizers_C"/>
    <property type="match status" value="1"/>
</dbReference>
<organism evidence="24 25">
    <name type="scientific">Magnetospirillum fulvum</name>
    <name type="common">Rhodospirillum fulvum</name>
    <dbReference type="NCBI Taxonomy" id="1082"/>
    <lineage>
        <taxon>Bacteria</taxon>
        <taxon>Pseudomonadati</taxon>
        <taxon>Pseudomonadota</taxon>
        <taxon>Alphaproteobacteria</taxon>
        <taxon>Rhodospirillales</taxon>
        <taxon>Rhodospirillaceae</taxon>
        <taxon>Magnetospirillum</taxon>
    </lineage>
</organism>
<evidence type="ECO:0000256" key="18">
    <source>
        <dbReference type="PIRSR" id="PIRSR000732-1"/>
    </source>
</evidence>
<evidence type="ECO:0000256" key="12">
    <source>
        <dbReference type="ARBA" id="ARBA00022683"/>
    </source>
</evidence>
<evidence type="ECO:0000259" key="22">
    <source>
        <dbReference type="Pfam" id="PF02896"/>
    </source>
</evidence>
<keyword evidence="11 17" id="KW-0808">Transferase</keyword>
<gene>
    <name evidence="24" type="ORF">SAMN04244559_01409</name>
</gene>
<dbReference type="OrthoDB" id="9765468at2"/>
<evidence type="ECO:0000256" key="2">
    <source>
        <dbReference type="ARBA" id="ARBA00001946"/>
    </source>
</evidence>
<evidence type="ECO:0000256" key="5">
    <source>
        <dbReference type="ARBA" id="ARBA00007837"/>
    </source>
</evidence>
<evidence type="ECO:0000256" key="13">
    <source>
        <dbReference type="ARBA" id="ARBA00022723"/>
    </source>
</evidence>
<sequence>MTIRAAEDEIVLEGLAIARGVAIGVVFPHDAGTIKVPERRIEPDQVEGECERFAEAVAGAARQVEQLQEKAVDLGGAAAEEMGYLLDAYRQMLKGSRLTRGVQHRIAQKLLNAEAAVQQEIAEIVRGFEAMEDAYLAARVADIKDIGRRLLRSLTHTPYRPFTDLPRNAVILAEEMTPADTALLNPRRVAGLATVVGGAESHTAIMARSLGLPTVLGVSGLLRGLRGGEPIIVDGTGGVVVINPSATTMAHYRKKRADCLRARRALARLRDVPAETRDGTRILLQANMELPAEVAAVLESGAEGIGLLRSEFMYMNREDVPSEDEQYHLLRELIERLGGRRLTVRTFDAGGDKLAPALGCSIGPNPALGLRAIRLGLARPELLETQLSAILRASAHGPVRILIPMVATVEELRAARKMMDSALARLIAAGLPVSDPPPPLGAMIEIPGAALAADSLAAEADFFAIGTNDLTQYTLAIDRSDEAVAHLFNPLHPAVLRLIQFAADAAAKAGIPLCVCGEMAGDPRYTALLLGLGIRDLSMSTNNLPMVKQRIHEIDQGAAELCARAVMAESDSARISALVDSCHADGRCEL</sequence>
<proteinExistence type="inferred from homology"/>
<dbReference type="EC" id="2.7.3.9" evidence="6 17"/>
<protein>
    <recommendedName>
        <fullName evidence="7 17">Phosphoenolpyruvate-protein phosphotransferase</fullName>
        <ecNumber evidence="6 17">2.7.3.9</ecNumber>
    </recommendedName>
    <alternativeName>
        <fullName evidence="16 17">Phosphotransferase system, enzyme I</fullName>
    </alternativeName>
</protein>
<evidence type="ECO:0000256" key="1">
    <source>
        <dbReference type="ARBA" id="ARBA00000683"/>
    </source>
</evidence>
<dbReference type="InterPro" id="IPR008279">
    <property type="entry name" value="PEP-util_enz_mobile_dom"/>
</dbReference>
<dbReference type="InterPro" id="IPR015813">
    <property type="entry name" value="Pyrv/PenolPyrv_kinase-like_dom"/>
</dbReference>
<feature type="binding site" evidence="20">
    <location>
        <position position="445"/>
    </location>
    <ligand>
        <name>Mg(2+)</name>
        <dbReference type="ChEBI" id="CHEBI:18420"/>
    </ligand>
</feature>
<evidence type="ECO:0000256" key="11">
    <source>
        <dbReference type="ARBA" id="ARBA00022679"/>
    </source>
</evidence>
<dbReference type="InterPro" id="IPR000121">
    <property type="entry name" value="PEP_util_C"/>
</dbReference>
<dbReference type="GO" id="GO:0008965">
    <property type="term" value="F:phosphoenolpyruvate-protein phosphotransferase activity"/>
    <property type="evidence" value="ECO:0007669"/>
    <property type="project" value="UniProtKB-EC"/>
</dbReference>
<dbReference type="EMBL" id="FNWO01000005">
    <property type="protein sequence ID" value="SEH33591.1"/>
    <property type="molecule type" value="Genomic_DNA"/>
</dbReference>
<dbReference type="InterPro" id="IPR023151">
    <property type="entry name" value="PEP_util_CS"/>
</dbReference>
<evidence type="ECO:0000256" key="15">
    <source>
        <dbReference type="ARBA" id="ARBA00022842"/>
    </source>
</evidence>
<dbReference type="GO" id="GO:0016301">
    <property type="term" value="F:kinase activity"/>
    <property type="evidence" value="ECO:0007669"/>
    <property type="project" value="UniProtKB-KW"/>
</dbReference>
<keyword evidence="24" id="KW-0670">Pyruvate</keyword>
<dbReference type="SUPFAM" id="SSF51621">
    <property type="entry name" value="Phosphoenolpyruvate/pyruvate domain"/>
    <property type="match status" value="1"/>
</dbReference>
<evidence type="ECO:0000313" key="24">
    <source>
        <dbReference type="EMBL" id="SEH33591.1"/>
    </source>
</evidence>
<dbReference type="GO" id="GO:0046872">
    <property type="term" value="F:metal ion binding"/>
    <property type="evidence" value="ECO:0007669"/>
    <property type="project" value="UniProtKB-KW"/>
</dbReference>
<keyword evidence="10 17" id="KW-0762">Sugar transport</keyword>
<dbReference type="SUPFAM" id="SSF47831">
    <property type="entry name" value="Enzyme I of the PEP:sugar phosphotransferase system HPr-binding (sub)domain"/>
    <property type="match status" value="1"/>
</dbReference>
<comment type="cofactor">
    <cofactor evidence="2 17 20">
        <name>Mg(2+)</name>
        <dbReference type="ChEBI" id="CHEBI:18420"/>
    </cofactor>
</comment>
<dbReference type="NCBIfam" id="TIGR01417">
    <property type="entry name" value="PTS_I_fam"/>
    <property type="match status" value="1"/>
</dbReference>
<keyword evidence="15 17" id="KW-0460">Magnesium</keyword>
<comment type="similarity">
    <text evidence="5 17">Belongs to the PEP-utilizing enzyme family.</text>
</comment>
<evidence type="ECO:0000256" key="7">
    <source>
        <dbReference type="ARBA" id="ARBA00016544"/>
    </source>
</evidence>
<evidence type="ECO:0000256" key="17">
    <source>
        <dbReference type="PIRNR" id="PIRNR000732"/>
    </source>
</evidence>
<dbReference type="RefSeq" id="WP_074766946.1">
    <property type="nucleotide sequence ID" value="NZ_FNWO01000005.1"/>
</dbReference>
<dbReference type="PROSITE" id="PS00742">
    <property type="entry name" value="PEP_ENZYMES_2"/>
    <property type="match status" value="1"/>
</dbReference>
<dbReference type="InterPro" id="IPR050499">
    <property type="entry name" value="PEP-utilizing_PTS_enzyme"/>
</dbReference>
<dbReference type="GO" id="GO:0009401">
    <property type="term" value="P:phosphoenolpyruvate-dependent sugar phosphotransferase system"/>
    <property type="evidence" value="ECO:0007669"/>
    <property type="project" value="UniProtKB-KW"/>
</dbReference>
<keyword evidence="25" id="KW-1185">Reference proteome</keyword>
<dbReference type="InterPro" id="IPR024692">
    <property type="entry name" value="PTS_EI"/>
</dbReference>
<dbReference type="Pfam" id="PF00391">
    <property type="entry name" value="PEP-utilizers"/>
    <property type="match status" value="1"/>
</dbReference>
<dbReference type="AlphaFoldDB" id="A0A1H6HCT2"/>
<dbReference type="SUPFAM" id="SSF52009">
    <property type="entry name" value="Phosphohistidine domain"/>
    <property type="match status" value="1"/>
</dbReference>
<keyword evidence="13 17" id="KW-0479">Metal-binding</keyword>
<dbReference type="InterPro" id="IPR006318">
    <property type="entry name" value="PTS_EI-like"/>
</dbReference>
<evidence type="ECO:0000256" key="8">
    <source>
        <dbReference type="ARBA" id="ARBA00022448"/>
    </source>
</evidence>
<evidence type="ECO:0000256" key="16">
    <source>
        <dbReference type="ARBA" id="ARBA00033235"/>
    </source>
</evidence>